<comment type="caution">
    <text evidence="1">The sequence shown here is derived from an EMBL/GenBank/DDBJ whole genome shotgun (WGS) entry which is preliminary data.</text>
</comment>
<dbReference type="PROSITE" id="PS51257">
    <property type="entry name" value="PROKAR_LIPOPROTEIN"/>
    <property type="match status" value="1"/>
</dbReference>
<evidence type="ECO:0000313" key="2">
    <source>
        <dbReference type="Proteomes" id="UP001145087"/>
    </source>
</evidence>
<dbReference type="InterPro" id="IPR011042">
    <property type="entry name" value="6-blade_b-propeller_TolB-like"/>
</dbReference>
<dbReference type="Gene3D" id="2.120.10.30">
    <property type="entry name" value="TolB, C-terminal domain"/>
    <property type="match status" value="1"/>
</dbReference>
<dbReference type="RefSeq" id="WP_343333727.1">
    <property type="nucleotide sequence ID" value="NZ_JAPOHD010000027.1"/>
</dbReference>
<protein>
    <submittedName>
        <fullName evidence="1">Uncharacterized protein</fullName>
    </submittedName>
</protein>
<dbReference type="Proteomes" id="UP001145087">
    <property type="component" value="Unassembled WGS sequence"/>
</dbReference>
<proteinExistence type="predicted"/>
<sequence length="294" mass="32650">MKTLLSLLILLPGFVSCNTPSKKKPESLQEKASVYKLEIVWESDTSLKTPESVLIDHERNLLYVSCVNENPWELDGNGFISKMDRSGKILDLKWIEGLNGPKGMGISGNSLFIADINTLVEADIESGEIINKIELEGTPQLNDITVADDGTVYVSSSGTSIIYQLNNGRLEPILQGEADERFNGLFWEKDRMLIITSGSSQFKEIPWGTMKPRIITENMGHGDGIASVGNGDYITSDWQGSVSYVSENGEIKQLLDTKAQEENAADIDFCIDNQILYIPTFFKNQVKAYKLVKN</sequence>
<name>A0A9X3F7X0_9BACT</name>
<accession>A0A9X3F7X0</accession>
<reference evidence="1" key="1">
    <citation type="submission" date="2022-11" db="EMBL/GenBank/DDBJ databases">
        <title>Marilongibacter aestuarii gen. nov., sp. nov., isolated from tidal flat sediment.</title>
        <authorList>
            <person name="Jiayan W."/>
        </authorList>
    </citation>
    <scope>NUCLEOTIDE SEQUENCE</scope>
    <source>
        <strain evidence="1">Z1-6</strain>
    </source>
</reference>
<dbReference type="EMBL" id="JAPOHD010000027">
    <property type="protein sequence ID" value="MCY1721397.1"/>
    <property type="molecule type" value="Genomic_DNA"/>
</dbReference>
<keyword evidence="2" id="KW-1185">Reference proteome</keyword>
<gene>
    <name evidence="1" type="ORF">OU798_13660</name>
</gene>
<dbReference type="AlphaFoldDB" id="A0A9X3F7X0"/>
<organism evidence="1 2">
    <name type="scientific">Draconibacterium aestuarii</name>
    <dbReference type="NCBI Taxonomy" id="2998507"/>
    <lineage>
        <taxon>Bacteria</taxon>
        <taxon>Pseudomonadati</taxon>
        <taxon>Bacteroidota</taxon>
        <taxon>Bacteroidia</taxon>
        <taxon>Marinilabiliales</taxon>
        <taxon>Prolixibacteraceae</taxon>
        <taxon>Draconibacterium</taxon>
    </lineage>
</organism>
<evidence type="ECO:0000313" key="1">
    <source>
        <dbReference type="EMBL" id="MCY1721397.1"/>
    </source>
</evidence>
<dbReference type="SUPFAM" id="SSF63829">
    <property type="entry name" value="Calcium-dependent phosphotriesterase"/>
    <property type="match status" value="1"/>
</dbReference>